<accession>A0A1I5NVD3</accession>
<dbReference type="AlphaFoldDB" id="A0A1I5NVD3"/>
<dbReference type="InterPro" id="IPR019099">
    <property type="entry name" value="Uncharacterised_PGPGW_TM"/>
</dbReference>
<dbReference type="Pfam" id="PF09656">
    <property type="entry name" value="PGPGW"/>
    <property type="match status" value="1"/>
</dbReference>
<dbReference type="STRING" id="112413.SAMN05421854_104542"/>
<protein>
    <submittedName>
        <fullName evidence="2">Putative transmembrane protein (PGPGW)</fullName>
    </submittedName>
</protein>
<dbReference type="OrthoDB" id="3627819at2"/>
<evidence type="ECO:0000313" key="3">
    <source>
        <dbReference type="Proteomes" id="UP000199137"/>
    </source>
</evidence>
<feature type="transmembrane region" description="Helical" evidence="1">
    <location>
        <begin position="76"/>
        <end position="96"/>
    </location>
</feature>
<keyword evidence="1 2" id="KW-0812">Transmembrane</keyword>
<reference evidence="2 3" key="1">
    <citation type="submission" date="2016-10" db="EMBL/GenBank/DDBJ databases">
        <authorList>
            <person name="de Groot N.N."/>
        </authorList>
    </citation>
    <scope>NUCLEOTIDE SEQUENCE [LARGE SCALE GENOMIC DNA]</scope>
    <source>
        <strain evidence="2 3">DSM 44637</strain>
    </source>
</reference>
<name>A0A1I5NVD3_9PSEU</name>
<keyword evidence="1" id="KW-0472">Membrane</keyword>
<feature type="transmembrane region" description="Helical" evidence="1">
    <location>
        <begin position="35"/>
        <end position="55"/>
    </location>
</feature>
<keyword evidence="1" id="KW-1133">Transmembrane helix</keyword>
<dbReference type="RefSeq" id="WP_093574178.1">
    <property type="nucleotide sequence ID" value="NZ_FOWC01000004.1"/>
</dbReference>
<dbReference type="EMBL" id="FOWC01000004">
    <property type="protein sequence ID" value="SFP25755.1"/>
    <property type="molecule type" value="Genomic_DNA"/>
</dbReference>
<evidence type="ECO:0000256" key="1">
    <source>
        <dbReference type="SAM" id="Phobius"/>
    </source>
</evidence>
<dbReference type="Proteomes" id="UP000199137">
    <property type="component" value="Unassembled WGS sequence"/>
</dbReference>
<organism evidence="2 3">
    <name type="scientific">Amycolatopsis rubida</name>
    <dbReference type="NCBI Taxonomy" id="112413"/>
    <lineage>
        <taxon>Bacteria</taxon>
        <taxon>Bacillati</taxon>
        <taxon>Actinomycetota</taxon>
        <taxon>Actinomycetes</taxon>
        <taxon>Pseudonocardiales</taxon>
        <taxon>Pseudonocardiaceae</taxon>
        <taxon>Amycolatopsis</taxon>
    </lineage>
</organism>
<feature type="transmembrane region" description="Helical" evidence="1">
    <location>
        <begin position="102"/>
        <end position="123"/>
    </location>
</feature>
<proteinExistence type="predicted"/>
<gene>
    <name evidence="2" type="ORF">SAMN05421854_104542</name>
</gene>
<evidence type="ECO:0000313" key="2">
    <source>
        <dbReference type="EMBL" id="SFP25755.1"/>
    </source>
</evidence>
<feature type="transmembrane region" description="Helical" evidence="1">
    <location>
        <begin position="10"/>
        <end position="29"/>
    </location>
</feature>
<sequence>MGLGKPVRRVLLSVVGGVLVIVGVVLLVLPGPGLLLVLAGLLVLASEFPALQRFVDPVRTRAMQAAEESVSSPLRIAGSVLAGLALLAAGIVWGTVRSLPLSGWSTGTSLILSSLILFALLIWSYRRVRAKREVPGEA</sequence>